<evidence type="ECO:0000256" key="1">
    <source>
        <dbReference type="PROSITE-ProRule" id="PRU01076"/>
    </source>
</evidence>
<proteinExistence type="predicted"/>
<dbReference type="RefSeq" id="WP_072606735.1">
    <property type="nucleotide sequence ID" value="NZ_CP018171.1"/>
</dbReference>
<dbReference type="EMBL" id="CP018171">
    <property type="protein sequence ID" value="APH73264.1"/>
    <property type="molecule type" value="Genomic_DNA"/>
</dbReference>
<accession>A0A1L3SV82</accession>
<keyword evidence="1" id="KW-0238">DNA-binding</keyword>
<organism evidence="3 4">
    <name type="scientific">Aquibium oceanicum</name>
    <dbReference type="NCBI Taxonomy" id="1670800"/>
    <lineage>
        <taxon>Bacteria</taxon>
        <taxon>Pseudomonadati</taxon>
        <taxon>Pseudomonadota</taxon>
        <taxon>Alphaproteobacteria</taxon>
        <taxon>Hyphomicrobiales</taxon>
        <taxon>Phyllobacteriaceae</taxon>
        <taxon>Aquibium</taxon>
    </lineage>
</organism>
<evidence type="ECO:0000313" key="4">
    <source>
        <dbReference type="Proteomes" id="UP000182840"/>
    </source>
</evidence>
<dbReference type="OrthoDB" id="7190022at2"/>
<dbReference type="PROSITE" id="PS51740">
    <property type="entry name" value="SPOVT_ABRB"/>
    <property type="match status" value="1"/>
</dbReference>
<reference evidence="4" key="1">
    <citation type="submission" date="2016-11" db="EMBL/GenBank/DDBJ databases">
        <title>Mesorhizobium oceanicum sp. nov., isolated from deep seawater in South China Sea.</title>
        <authorList>
            <person name="Fu G.-Y."/>
        </authorList>
    </citation>
    <scope>NUCLEOTIDE SEQUENCE [LARGE SCALE GENOMIC DNA]</scope>
    <source>
        <strain evidence="4">B7</strain>
    </source>
</reference>
<protein>
    <submittedName>
        <fullName evidence="3">Transcriptional regulator</fullName>
    </submittedName>
</protein>
<evidence type="ECO:0000313" key="3">
    <source>
        <dbReference type="EMBL" id="APH73264.1"/>
    </source>
</evidence>
<dbReference type="SUPFAM" id="SSF89447">
    <property type="entry name" value="AbrB/MazE/MraZ-like"/>
    <property type="match status" value="1"/>
</dbReference>
<dbReference type="STRING" id="1670800.BSQ44_19215"/>
<sequence length="83" mass="8924">MTTLTVTAKGQVTLKKELLQHLGVRPGEKVEVDPLPGGKLAISAVPRSGVWEDIFGLLAGKTEKVATIEEMNEAIRKGWAGEK</sequence>
<dbReference type="KEGG" id="meso:BSQ44_19215"/>
<name>A0A1L3SV82_9HYPH</name>
<evidence type="ECO:0000259" key="2">
    <source>
        <dbReference type="PROSITE" id="PS51740"/>
    </source>
</evidence>
<dbReference type="Proteomes" id="UP000182840">
    <property type="component" value="Chromosome"/>
</dbReference>
<dbReference type="SMART" id="SM00966">
    <property type="entry name" value="SpoVT_AbrB"/>
    <property type="match status" value="1"/>
</dbReference>
<dbReference type="InterPro" id="IPR037914">
    <property type="entry name" value="SpoVT-AbrB_sf"/>
</dbReference>
<dbReference type="GO" id="GO:0003677">
    <property type="term" value="F:DNA binding"/>
    <property type="evidence" value="ECO:0007669"/>
    <property type="project" value="UniProtKB-UniRule"/>
</dbReference>
<feature type="domain" description="SpoVT-AbrB" evidence="2">
    <location>
        <begin position="1"/>
        <end position="47"/>
    </location>
</feature>
<dbReference type="InterPro" id="IPR007159">
    <property type="entry name" value="SpoVT-AbrB_dom"/>
</dbReference>
<dbReference type="Gene3D" id="2.10.260.10">
    <property type="match status" value="1"/>
</dbReference>
<keyword evidence="4" id="KW-1185">Reference proteome</keyword>
<gene>
    <name evidence="3" type="ORF">BSQ44_19215</name>
</gene>
<dbReference type="AlphaFoldDB" id="A0A1L3SV82"/>